<name>A0A921Z821_MANSE</name>
<feature type="chain" id="PRO_5037701567" evidence="2">
    <location>
        <begin position="24"/>
        <end position="118"/>
    </location>
</feature>
<keyword evidence="1" id="KW-0812">Transmembrane</keyword>
<evidence type="ECO:0000313" key="3">
    <source>
        <dbReference type="EMBL" id="KAG6453102.1"/>
    </source>
</evidence>
<reference evidence="3" key="1">
    <citation type="journal article" date="2016" name="Insect Biochem. Mol. Biol.">
        <title>Multifaceted biological insights from a draft genome sequence of the tobacco hornworm moth, Manduca sexta.</title>
        <authorList>
            <person name="Kanost M.R."/>
            <person name="Arrese E.L."/>
            <person name="Cao X."/>
            <person name="Chen Y.R."/>
            <person name="Chellapilla S."/>
            <person name="Goldsmith M.R."/>
            <person name="Grosse-Wilde E."/>
            <person name="Heckel D.G."/>
            <person name="Herndon N."/>
            <person name="Jiang H."/>
            <person name="Papanicolaou A."/>
            <person name="Qu J."/>
            <person name="Soulages J.L."/>
            <person name="Vogel H."/>
            <person name="Walters J."/>
            <person name="Waterhouse R.M."/>
            <person name="Ahn S.J."/>
            <person name="Almeida F.C."/>
            <person name="An C."/>
            <person name="Aqrawi P."/>
            <person name="Bretschneider A."/>
            <person name="Bryant W.B."/>
            <person name="Bucks S."/>
            <person name="Chao H."/>
            <person name="Chevignon G."/>
            <person name="Christen J.M."/>
            <person name="Clarke D.F."/>
            <person name="Dittmer N.T."/>
            <person name="Ferguson L.C.F."/>
            <person name="Garavelou S."/>
            <person name="Gordon K.H.J."/>
            <person name="Gunaratna R.T."/>
            <person name="Han Y."/>
            <person name="Hauser F."/>
            <person name="He Y."/>
            <person name="Heidel-Fischer H."/>
            <person name="Hirsh A."/>
            <person name="Hu Y."/>
            <person name="Jiang H."/>
            <person name="Kalra D."/>
            <person name="Klinner C."/>
            <person name="Konig C."/>
            <person name="Kovar C."/>
            <person name="Kroll A.R."/>
            <person name="Kuwar S.S."/>
            <person name="Lee S.L."/>
            <person name="Lehman R."/>
            <person name="Li K."/>
            <person name="Li Z."/>
            <person name="Liang H."/>
            <person name="Lovelace S."/>
            <person name="Lu Z."/>
            <person name="Mansfield J.H."/>
            <person name="McCulloch K.J."/>
            <person name="Mathew T."/>
            <person name="Morton B."/>
            <person name="Muzny D.M."/>
            <person name="Neunemann D."/>
            <person name="Ongeri F."/>
            <person name="Pauchet Y."/>
            <person name="Pu L.L."/>
            <person name="Pyrousis I."/>
            <person name="Rao X.J."/>
            <person name="Redding A."/>
            <person name="Roesel C."/>
            <person name="Sanchez-Gracia A."/>
            <person name="Schaack S."/>
            <person name="Shukla A."/>
            <person name="Tetreau G."/>
            <person name="Wang Y."/>
            <person name="Xiong G.H."/>
            <person name="Traut W."/>
            <person name="Walsh T.K."/>
            <person name="Worley K.C."/>
            <person name="Wu D."/>
            <person name="Wu W."/>
            <person name="Wu Y.Q."/>
            <person name="Zhang X."/>
            <person name="Zou Z."/>
            <person name="Zucker H."/>
            <person name="Briscoe A.D."/>
            <person name="Burmester T."/>
            <person name="Clem R.J."/>
            <person name="Feyereisen R."/>
            <person name="Grimmelikhuijzen C.J.P."/>
            <person name="Hamodrakas S.J."/>
            <person name="Hansson B.S."/>
            <person name="Huguet E."/>
            <person name="Jermiin L.S."/>
            <person name="Lan Q."/>
            <person name="Lehman H.K."/>
            <person name="Lorenzen M."/>
            <person name="Merzendorfer H."/>
            <person name="Michalopoulos I."/>
            <person name="Morton D.B."/>
            <person name="Muthukrishnan S."/>
            <person name="Oakeshott J.G."/>
            <person name="Palmer W."/>
            <person name="Park Y."/>
            <person name="Passarelli A.L."/>
            <person name="Rozas J."/>
            <person name="Schwartz L.M."/>
            <person name="Smith W."/>
            <person name="Southgate A."/>
            <person name="Vilcinskas A."/>
            <person name="Vogt R."/>
            <person name="Wang P."/>
            <person name="Werren J."/>
            <person name="Yu X.Q."/>
            <person name="Zhou J.J."/>
            <person name="Brown S.J."/>
            <person name="Scherer S.E."/>
            <person name="Richards S."/>
            <person name="Blissard G.W."/>
        </authorList>
    </citation>
    <scope>NUCLEOTIDE SEQUENCE</scope>
</reference>
<comment type="caution">
    <text evidence="3">The sequence shown here is derived from an EMBL/GenBank/DDBJ whole genome shotgun (WGS) entry which is preliminary data.</text>
</comment>
<dbReference type="EMBL" id="JH668436">
    <property type="protein sequence ID" value="KAG6453102.1"/>
    <property type="molecule type" value="Genomic_DNA"/>
</dbReference>
<proteinExistence type="predicted"/>
<dbReference type="Proteomes" id="UP000791440">
    <property type="component" value="Unassembled WGS sequence"/>
</dbReference>
<evidence type="ECO:0000313" key="4">
    <source>
        <dbReference type="Proteomes" id="UP000791440"/>
    </source>
</evidence>
<gene>
    <name evidence="3" type="ORF">O3G_MSEX007949</name>
</gene>
<sequence>MSSVSSWVWGTLIIKTRLPFVVARFTVPSQSQQCGRLDAVQVHIQMSLALALTENLKRCLNKIAEGAWCVRYCVGRENCHSLIDKNMEEMIVWLRLFTIDIGFKFQCIVLILYFQLYI</sequence>
<protein>
    <submittedName>
        <fullName evidence="3">Uncharacterized protein</fullName>
    </submittedName>
</protein>
<reference evidence="3" key="2">
    <citation type="submission" date="2020-12" db="EMBL/GenBank/DDBJ databases">
        <authorList>
            <person name="Kanost M."/>
        </authorList>
    </citation>
    <scope>NUCLEOTIDE SEQUENCE</scope>
</reference>
<accession>A0A921Z821</accession>
<keyword evidence="1" id="KW-1133">Transmembrane helix</keyword>
<feature type="transmembrane region" description="Helical" evidence="1">
    <location>
        <begin position="92"/>
        <end position="114"/>
    </location>
</feature>
<organism evidence="3 4">
    <name type="scientific">Manduca sexta</name>
    <name type="common">Tobacco hawkmoth</name>
    <name type="synonym">Tobacco hornworm</name>
    <dbReference type="NCBI Taxonomy" id="7130"/>
    <lineage>
        <taxon>Eukaryota</taxon>
        <taxon>Metazoa</taxon>
        <taxon>Ecdysozoa</taxon>
        <taxon>Arthropoda</taxon>
        <taxon>Hexapoda</taxon>
        <taxon>Insecta</taxon>
        <taxon>Pterygota</taxon>
        <taxon>Neoptera</taxon>
        <taxon>Endopterygota</taxon>
        <taxon>Lepidoptera</taxon>
        <taxon>Glossata</taxon>
        <taxon>Ditrysia</taxon>
        <taxon>Bombycoidea</taxon>
        <taxon>Sphingidae</taxon>
        <taxon>Sphinginae</taxon>
        <taxon>Sphingini</taxon>
        <taxon>Manduca</taxon>
    </lineage>
</organism>
<dbReference type="AlphaFoldDB" id="A0A921Z821"/>
<keyword evidence="1" id="KW-0472">Membrane</keyword>
<keyword evidence="2" id="KW-0732">Signal</keyword>
<feature type="signal peptide" evidence="2">
    <location>
        <begin position="1"/>
        <end position="23"/>
    </location>
</feature>
<keyword evidence="4" id="KW-1185">Reference proteome</keyword>
<evidence type="ECO:0000256" key="1">
    <source>
        <dbReference type="SAM" id="Phobius"/>
    </source>
</evidence>
<evidence type="ECO:0000256" key="2">
    <source>
        <dbReference type="SAM" id="SignalP"/>
    </source>
</evidence>